<dbReference type="EMBL" id="MT631598">
    <property type="protein sequence ID" value="QNO54938.1"/>
    <property type="molecule type" value="Genomic_DNA"/>
</dbReference>
<name>A0A7G9Z3V4_9EURY</name>
<accession>A0A7G9Z3V4</accession>
<evidence type="ECO:0008006" key="2">
    <source>
        <dbReference type="Google" id="ProtNLM"/>
    </source>
</evidence>
<reference evidence="1" key="1">
    <citation type="submission" date="2020-06" db="EMBL/GenBank/DDBJ databases">
        <title>Unique genomic features of the anaerobic methanotrophic archaea.</title>
        <authorList>
            <person name="Chadwick G.L."/>
            <person name="Skennerton C.T."/>
            <person name="Laso-Perez R."/>
            <person name="Leu A.O."/>
            <person name="Speth D.R."/>
            <person name="Yu H."/>
            <person name="Morgan-Lang C."/>
            <person name="Hatzenpichler R."/>
            <person name="Goudeau D."/>
            <person name="Malmstrom R."/>
            <person name="Brazelton W.J."/>
            <person name="Woyke T."/>
            <person name="Hallam S.J."/>
            <person name="Tyson G.W."/>
            <person name="Wegener G."/>
            <person name="Boetius A."/>
            <person name="Orphan V."/>
        </authorList>
    </citation>
    <scope>NUCLEOTIDE SEQUENCE</scope>
</reference>
<organism evidence="1">
    <name type="scientific">Candidatus Methanophaga sp. ANME-1 ERB7</name>
    <dbReference type="NCBI Taxonomy" id="2759913"/>
    <lineage>
        <taxon>Archaea</taxon>
        <taxon>Methanobacteriati</taxon>
        <taxon>Methanobacteriota</taxon>
        <taxon>Stenosarchaea group</taxon>
        <taxon>Methanomicrobia</taxon>
        <taxon>Candidatus Methanophagales</taxon>
        <taxon>Candidatus Methanophagaceae</taxon>
        <taxon>Candidatus Methanophaga</taxon>
    </lineage>
</organism>
<dbReference type="AlphaFoldDB" id="A0A7G9Z3V4"/>
<sequence>MIKPNWDIFKAKFSENPQYNFEWFCYLLFCKEFNQPHGIFRYKNQSVIETNPIEKDKDVIGWQAKFYDTSLSNHKDDLLRGRHRITVPSS</sequence>
<gene>
    <name evidence="1" type="ORF">PADEGAKA_00040</name>
</gene>
<proteinExistence type="predicted"/>
<protein>
    <recommendedName>
        <fullName evidence="2">Mrr-like domain-containing protein</fullName>
    </recommendedName>
</protein>
<evidence type="ECO:0000313" key="1">
    <source>
        <dbReference type="EMBL" id="QNO54938.1"/>
    </source>
</evidence>